<protein>
    <submittedName>
        <fullName evidence="2">Putative membrane protein</fullName>
    </submittedName>
</protein>
<keyword evidence="1" id="KW-1133">Transmembrane helix</keyword>
<gene>
    <name evidence="2" type="ordered locus">YpsIP31758_3306</name>
</gene>
<reference evidence="2 3" key="1">
    <citation type="journal article" date="2007" name="PLoS Genet.">
        <title>The complete genome sequence of Yersinia pseudotuberculosis IP31758, the causative agent of Far East scarlet-like fever.</title>
        <authorList>
            <person name="Eppinger M."/>
            <person name="Rosovitz M.J."/>
            <person name="Fricke W.F."/>
            <person name="Rasko D.A."/>
            <person name="Kokorina G."/>
            <person name="Fayolle C."/>
            <person name="Lindler L.E."/>
            <person name="Carniel E."/>
            <person name="Ravel J."/>
        </authorList>
    </citation>
    <scope>NUCLEOTIDE SEQUENCE [LARGE SCALE GENOMIC DNA]</scope>
    <source>
        <strain evidence="2 3">IP 31758</strain>
    </source>
</reference>
<dbReference type="AlphaFoldDB" id="A0A0U1QZY0"/>
<organism evidence="2 3">
    <name type="scientific">Yersinia pseudotuberculosis serotype O:1b (strain IP 31758)</name>
    <dbReference type="NCBI Taxonomy" id="349747"/>
    <lineage>
        <taxon>Bacteria</taxon>
        <taxon>Pseudomonadati</taxon>
        <taxon>Pseudomonadota</taxon>
        <taxon>Gammaproteobacteria</taxon>
        <taxon>Enterobacterales</taxon>
        <taxon>Yersiniaceae</taxon>
        <taxon>Yersinia</taxon>
    </lineage>
</organism>
<name>A0A0U1QZY0_YERP3</name>
<evidence type="ECO:0000256" key="1">
    <source>
        <dbReference type="SAM" id="Phobius"/>
    </source>
</evidence>
<sequence length="88" mass="10105">MGIIPTSSIESISYRCNTHQFLYVKNTEKGDHNDRPCLEFIGFFIHFAQYLAIGNYFLGIANVYRRGNRILALSQVCLLMRPGQYVAK</sequence>
<dbReference type="HOGENOM" id="CLU_190083_0_0_6"/>
<accession>A0A0U1QZY0</accession>
<keyword evidence="1" id="KW-0812">Transmembrane</keyword>
<dbReference type="EMBL" id="CP000720">
    <property type="protein sequence ID" value="ABS48380.1"/>
    <property type="molecule type" value="Genomic_DNA"/>
</dbReference>
<keyword evidence="1" id="KW-0472">Membrane</keyword>
<feature type="transmembrane region" description="Helical" evidence="1">
    <location>
        <begin position="40"/>
        <end position="64"/>
    </location>
</feature>
<dbReference type="Proteomes" id="UP000002412">
    <property type="component" value="Chromosome"/>
</dbReference>
<evidence type="ECO:0000313" key="3">
    <source>
        <dbReference type="Proteomes" id="UP000002412"/>
    </source>
</evidence>
<evidence type="ECO:0000313" key="2">
    <source>
        <dbReference type="EMBL" id="ABS48380.1"/>
    </source>
</evidence>
<proteinExistence type="predicted"/>
<dbReference type="KEGG" id="ypi:YpsIP31758_3306"/>